<dbReference type="AlphaFoldDB" id="A0A6A6Y6Q1"/>
<accession>A0A6A6Y6Q1</accession>
<reference evidence="1 3" key="1">
    <citation type="journal article" date="2020" name="Stud. Mycol.">
        <title>101 Dothideomycetes genomes: a test case for predicting lifestyles and emergence of pathogens.</title>
        <authorList>
            <person name="Haridas S."/>
            <person name="Albert R."/>
            <person name="Binder M."/>
            <person name="Bloem J."/>
            <person name="Labutti K."/>
            <person name="Salamov A."/>
            <person name="Andreopoulos B."/>
            <person name="Baker S."/>
            <person name="Barry K."/>
            <person name="Bills G."/>
            <person name="Bluhm B."/>
            <person name="Cannon C."/>
            <person name="Castanera R."/>
            <person name="Culley D."/>
            <person name="Daum C."/>
            <person name="Ezra D."/>
            <person name="Gonzalez J."/>
            <person name="Henrissat B."/>
            <person name="Kuo A."/>
            <person name="Liang C."/>
            <person name="Lipzen A."/>
            <person name="Lutzoni F."/>
            <person name="Magnuson J."/>
            <person name="Mondo S."/>
            <person name="Nolan M."/>
            <person name="Ohm R."/>
            <person name="Pangilinan J."/>
            <person name="Park H.-J."/>
            <person name="Ramirez L."/>
            <person name="Alfaro M."/>
            <person name="Sun H."/>
            <person name="Tritt A."/>
            <person name="Yoshinaga Y."/>
            <person name="Zwiers L.-H."/>
            <person name="Turgeon B."/>
            <person name="Goodwin S."/>
            <person name="Spatafora J."/>
            <person name="Crous P."/>
            <person name="Grigoriev I."/>
        </authorList>
    </citation>
    <scope>NUCLEOTIDE SEQUENCE</scope>
    <source>
        <strain evidence="1 3">CBS 304.34</strain>
    </source>
</reference>
<evidence type="ECO:0000313" key="2">
    <source>
        <dbReference type="Proteomes" id="UP000504636"/>
    </source>
</evidence>
<dbReference type="RefSeq" id="XP_033571470.1">
    <property type="nucleotide sequence ID" value="XM_033722390.1"/>
</dbReference>
<sequence length="156" mass="17260">MTWHIFEGGVRLVAQPTVWRGQCYLADPFLLFGRRLFAIWPTLPLQSLHRVLISSLIGSTPPGIHSHVYLHVQLLVEHYNLGSATHMPVTYQDGMLIQEEVTGSAIAVLQHGISTVSSNRMTQGFRPTCLANYNFYREGLGYGGLPCLPLPTAASN</sequence>
<dbReference type="Proteomes" id="UP000504636">
    <property type="component" value="Unplaced"/>
</dbReference>
<protein>
    <submittedName>
        <fullName evidence="1 3">Uncharacterized protein</fullName>
    </submittedName>
</protein>
<dbReference type="EMBL" id="MU003713">
    <property type="protein sequence ID" value="KAF2804506.1"/>
    <property type="molecule type" value="Genomic_DNA"/>
</dbReference>
<gene>
    <name evidence="1 3" type="ORF">BDZ99DRAFT_481307</name>
</gene>
<organism evidence="1">
    <name type="scientific">Mytilinidion resinicola</name>
    <dbReference type="NCBI Taxonomy" id="574789"/>
    <lineage>
        <taxon>Eukaryota</taxon>
        <taxon>Fungi</taxon>
        <taxon>Dikarya</taxon>
        <taxon>Ascomycota</taxon>
        <taxon>Pezizomycotina</taxon>
        <taxon>Dothideomycetes</taxon>
        <taxon>Pleosporomycetidae</taxon>
        <taxon>Mytilinidiales</taxon>
        <taxon>Mytilinidiaceae</taxon>
        <taxon>Mytilinidion</taxon>
    </lineage>
</organism>
<keyword evidence="2" id="KW-1185">Reference proteome</keyword>
<name>A0A6A6Y6Q1_9PEZI</name>
<evidence type="ECO:0000313" key="1">
    <source>
        <dbReference type="EMBL" id="KAF2804506.1"/>
    </source>
</evidence>
<reference evidence="3" key="2">
    <citation type="submission" date="2020-04" db="EMBL/GenBank/DDBJ databases">
        <authorList>
            <consortium name="NCBI Genome Project"/>
        </authorList>
    </citation>
    <scope>NUCLEOTIDE SEQUENCE</scope>
    <source>
        <strain evidence="3">CBS 304.34</strain>
    </source>
</reference>
<reference evidence="3" key="3">
    <citation type="submission" date="2025-04" db="UniProtKB">
        <authorList>
            <consortium name="RefSeq"/>
        </authorList>
    </citation>
    <scope>IDENTIFICATION</scope>
    <source>
        <strain evidence="3">CBS 304.34</strain>
    </source>
</reference>
<proteinExistence type="predicted"/>
<dbReference type="GeneID" id="54463283"/>
<evidence type="ECO:0000313" key="3">
    <source>
        <dbReference type="RefSeq" id="XP_033571470.1"/>
    </source>
</evidence>